<evidence type="ECO:0000256" key="5">
    <source>
        <dbReference type="ARBA" id="ARBA00022989"/>
    </source>
</evidence>
<evidence type="ECO:0000259" key="8">
    <source>
        <dbReference type="Pfam" id="PF01773"/>
    </source>
</evidence>
<feature type="transmembrane region" description="Helical" evidence="7">
    <location>
        <begin position="160"/>
        <end position="178"/>
    </location>
</feature>
<feature type="transmembrane region" description="Helical" evidence="7">
    <location>
        <begin position="598"/>
        <end position="623"/>
    </location>
</feature>
<feature type="non-terminal residue" evidence="11">
    <location>
        <position position="1"/>
    </location>
</feature>
<feature type="transmembrane region" description="Helical" evidence="7">
    <location>
        <begin position="378"/>
        <end position="397"/>
    </location>
</feature>
<dbReference type="AlphaFoldDB" id="A0AAV4D9J4"/>
<feature type="domain" description="Concentrative nucleoside transporter N-terminal" evidence="8">
    <location>
        <begin position="194"/>
        <end position="266"/>
    </location>
</feature>
<evidence type="ECO:0000313" key="11">
    <source>
        <dbReference type="EMBL" id="GFO40899.1"/>
    </source>
</evidence>
<evidence type="ECO:0000313" key="12">
    <source>
        <dbReference type="Proteomes" id="UP000735302"/>
    </source>
</evidence>
<feature type="transmembrane region" description="Helical" evidence="7">
    <location>
        <begin position="350"/>
        <end position="371"/>
    </location>
</feature>
<keyword evidence="4 7" id="KW-0812">Transmembrane</keyword>
<feature type="transmembrane region" description="Helical" evidence="7">
    <location>
        <begin position="89"/>
        <end position="108"/>
    </location>
</feature>
<dbReference type="PANTHER" id="PTHR10590:SF4">
    <property type="entry name" value="SOLUTE CARRIER FAMILY 28 MEMBER 3"/>
    <property type="match status" value="1"/>
</dbReference>
<dbReference type="InterPro" id="IPR011657">
    <property type="entry name" value="CNT_C_dom"/>
</dbReference>
<dbReference type="Pfam" id="PF07670">
    <property type="entry name" value="Gate"/>
    <property type="match status" value="1"/>
</dbReference>
<comment type="subcellular location">
    <subcellularLocation>
        <location evidence="1">Cell membrane</location>
        <topology evidence="1">Multi-pass membrane protein</topology>
    </subcellularLocation>
</comment>
<dbReference type="EMBL" id="BLXT01007646">
    <property type="protein sequence ID" value="GFO40899.1"/>
    <property type="molecule type" value="Genomic_DNA"/>
</dbReference>
<dbReference type="Proteomes" id="UP000735302">
    <property type="component" value="Unassembled WGS sequence"/>
</dbReference>
<evidence type="ECO:0000256" key="2">
    <source>
        <dbReference type="ARBA" id="ARBA00009033"/>
    </source>
</evidence>
<evidence type="ECO:0000256" key="3">
    <source>
        <dbReference type="ARBA" id="ARBA00022475"/>
    </source>
</evidence>
<name>A0AAV4D9J4_9GAST</name>
<gene>
    <name evidence="11" type="ORF">PoB_006740400</name>
</gene>
<feature type="domain" description="Concentrative nucleoside transporter C-terminal" evidence="9">
    <location>
        <begin position="377"/>
        <end position="621"/>
    </location>
</feature>
<keyword evidence="3" id="KW-1003">Cell membrane</keyword>
<feature type="transmembrane region" description="Helical" evidence="7">
    <location>
        <begin position="471"/>
        <end position="492"/>
    </location>
</feature>
<dbReference type="GO" id="GO:0005886">
    <property type="term" value="C:plasma membrane"/>
    <property type="evidence" value="ECO:0007669"/>
    <property type="project" value="UniProtKB-SubCell"/>
</dbReference>
<comment type="caution">
    <text evidence="11">The sequence shown here is derived from an EMBL/GenBank/DDBJ whole genome shotgun (WGS) entry which is preliminary data.</text>
</comment>
<evidence type="ECO:0000256" key="4">
    <source>
        <dbReference type="ARBA" id="ARBA00022692"/>
    </source>
</evidence>
<evidence type="ECO:0000259" key="9">
    <source>
        <dbReference type="Pfam" id="PF07662"/>
    </source>
</evidence>
<sequence length="627" mass="67578">NASKGGTDAEQNGDISDKSELLLINTKPTNSVNAIQEMTIVVEKQNKDETTGEDIDTYMESKKATEGRAGGVDRLEETIRTCLKTHTRILTRLVKSLALLLYFAYFTYCMNYRFGDGGSIALLVGTALLVLAIICKLFSGRCGCCKKISSLVSCSPRWRCFTRYGLYVISIAALAAYLGLKVLVRHPQNAQSLLGVFGIVLVCLMFSRKPRKVNWHPVFWGFVIQFCFATITLQTDTGYKAFKWLGDMVVHLLEYSHKGAAFVIGEDYGNMGLAFSYGGVMIFFGSLMGLFTHWGILQFIVVKGGRALSFVMGTGPVESVVAFANIFIGLSQSPLLVRPYLPTMSESELGALMTCGFASVSGDIMALFIAYGAPANHLLTAAIISAPAALAISKVLMPETEQVDLVAQASIATAEVSEKSQNALSAAADGALVAMRLVVSAMTNMLAFVSLLGLIDAIFLWFGNRAGVQGLTFDLICGYVLFPLTFAMGAPYEDCSRVGSLIGIKLFATPVVGYAELGKIINNRLILEDYVKNTNGSWHWEGSDVFLDDSNTTLVYGVMSERAEVITTYAMCSFSAFTAIGICLGAMTSLCPSRRSDVIKLVGLAFFGGNMASFATGAIAGLIHSSK</sequence>
<proteinExistence type="inferred from homology"/>
<keyword evidence="5 7" id="KW-1133">Transmembrane helix</keyword>
<evidence type="ECO:0000256" key="6">
    <source>
        <dbReference type="ARBA" id="ARBA00023136"/>
    </source>
</evidence>
<evidence type="ECO:0000259" key="10">
    <source>
        <dbReference type="Pfam" id="PF07670"/>
    </source>
</evidence>
<reference evidence="11 12" key="1">
    <citation type="journal article" date="2021" name="Elife">
        <title>Chloroplast acquisition without the gene transfer in kleptoplastic sea slugs, Plakobranchus ocellatus.</title>
        <authorList>
            <person name="Maeda T."/>
            <person name="Takahashi S."/>
            <person name="Yoshida T."/>
            <person name="Shimamura S."/>
            <person name="Takaki Y."/>
            <person name="Nagai Y."/>
            <person name="Toyoda A."/>
            <person name="Suzuki Y."/>
            <person name="Arimoto A."/>
            <person name="Ishii H."/>
            <person name="Satoh N."/>
            <person name="Nishiyama T."/>
            <person name="Hasebe M."/>
            <person name="Maruyama T."/>
            <person name="Minagawa J."/>
            <person name="Obokata J."/>
            <person name="Shigenobu S."/>
        </authorList>
    </citation>
    <scope>NUCLEOTIDE SEQUENCE [LARGE SCALE GENOMIC DNA]</scope>
</reference>
<feature type="transmembrane region" description="Helical" evidence="7">
    <location>
        <begin position="566"/>
        <end position="586"/>
    </location>
</feature>
<organism evidence="11 12">
    <name type="scientific">Plakobranchus ocellatus</name>
    <dbReference type="NCBI Taxonomy" id="259542"/>
    <lineage>
        <taxon>Eukaryota</taxon>
        <taxon>Metazoa</taxon>
        <taxon>Spiralia</taxon>
        <taxon>Lophotrochozoa</taxon>
        <taxon>Mollusca</taxon>
        <taxon>Gastropoda</taxon>
        <taxon>Heterobranchia</taxon>
        <taxon>Euthyneura</taxon>
        <taxon>Panpulmonata</taxon>
        <taxon>Sacoglossa</taxon>
        <taxon>Placobranchoidea</taxon>
        <taxon>Plakobranchidae</taxon>
        <taxon>Plakobranchus</taxon>
    </lineage>
</organism>
<dbReference type="InterPro" id="IPR011642">
    <property type="entry name" value="Gate_dom"/>
</dbReference>
<dbReference type="Pfam" id="PF07662">
    <property type="entry name" value="Nucleos_tra2_C"/>
    <property type="match status" value="1"/>
</dbReference>
<evidence type="ECO:0000256" key="1">
    <source>
        <dbReference type="ARBA" id="ARBA00004651"/>
    </source>
</evidence>
<feature type="transmembrane region" description="Helical" evidence="7">
    <location>
        <begin position="308"/>
        <end position="330"/>
    </location>
</feature>
<keyword evidence="12" id="KW-1185">Reference proteome</keyword>
<feature type="transmembrane region" description="Helical" evidence="7">
    <location>
        <begin position="120"/>
        <end position="139"/>
    </location>
</feature>
<feature type="transmembrane region" description="Helical" evidence="7">
    <location>
        <begin position="190"/>
        <end position="206"/>
    </location>
</feature>
<feature type="transmembrane region" description="Helical" evidence="7">
    <location>
        <begin position="445"/>
        <end position="464"/>
    </location>
</feature>
<keyword evidence="6 7" id="KW-0472">Membrane</keyword>
<evidence type="ECO:0000256" key="7">
    <source>
        <dbReference type="SAM" id="Phobius"/>
    </source>
</evidence>
<protein>
    <submittedName>
        <fullName evidence="11">Sodium/nucleoside cotransporter</fullName>
    </submittedName>
</protein>
<feature type="transmembrane region" description="Helical" evidence="7">
    <location>
        <begin position="218"/>
        <end position="235"/>
    </location>
</feature>
<dbReference type="Pfam" id="PF01773">
    <property type="entry name" value="Nucleos_tra2_N"/>
    <property type="match status" value="1"/>
</dbReference>
<feature type="domain" description="Nucleoside transporter/FeoB GTPase Gate" evidence="10">
    <location>
        <begin position="275"/>
        <end position="372"/>
    </location>
</feature>
<accession>A0AAV4D9J4</accession>
<dbReference type="InterPro" id="IPR008276">
    <property type="entry name" value="C_nuclsd_transpt"/>
</dbReference>
<dbReference type="PANTHER" id="PTHR10590">
    <property type="entry name" value="SODIUM/NUCLEOSIDE COTRANSPORTER"/>
    <property type="match status" value="1"/>
</dbReference>
<feature type="transmembrane region" description="Helical" evidence="7">
    <location>
        <begin position="274"/>
        <end position="296"/>
    </location>
</feature>
<comment type="similarity">
    <text evidence="2">Belongs to the concentrative nucleoside transporter (CNT) (TC 2.A.41) family.</text>
</comment>
<dbReference type="GO" id="GO:0005415">
    <property type="term" value="F:nucleoside:sodium symporter activity"/>
    <property type="evidence" value="ECO:0007669"/>
    <property type="project" value="TreeGrafter"/>
</dbReference>
<dbReference type="InterPro" id="IPR002668">
    <property type="entry name" value="CNT_N_dom"/>
</dbReference>